<sequence length="182" mass="20502">MGMKTLMTGEDLLRMPDEGKRYELVKGELIEMTPPGGEHGECTGRIFRLLDEFVEEHELGRVGVESGFYLSRDPDTVRGPDAFFISKERLDADLEVVGYYEVVPDLVVEVVSPGDTFNEVMDKVNEYLEAGVRLVWIIDTKCRLVVIYPGGQSLTEIETLTGRDVLPGFSVPVSRLFRQKKN</sequence>
<dbReference type="Gene3D" id="3.90.1570.10">
    <property type="entry name" value="tt1808, chain A"/>
    <property type="match status" value="1"/>
</dbReference>
<keyword evidence="2" id="KW-0255">Endonuclease</keyword>
<dbReference type="InterPro" id="IPR012296">
    <property type="entry name" value="Nuclease_put_TT1808"/>
</dbReference>
<organism evidence="2 3">
    <name type="scientific">Tectimicrobiota bacterium</name>
    <dbReference type="NCBI Taxonomy" id="2528274"/>
    <lineage>
        <taxon>Bacteria</taxon>
        <taxon>Pseudomonadati</taxon>
        <taxon>Nitrospinota/Tectimicrobiota group</taxon>
        <taxon>Candidatus Tectimicrobiota</taxon>
    </lineage>
</organism>
<gene>
    <name evidence="2" type="ORF">HYY20_03215</name>
</gene>
<dbReference type="EMBL" id="JACPRF010000098">
    <property type="protein sequence ID" value="MBI2875873.1"/>
    <property type="molecule type" value="Genomic_DNA"/>
</dbReference>
<dbReference type="GO" id="GO:0004519">
    <property type="term" value="F:endonuclease activity"/>
    <property type="evidence" value="ECO:0007669"/>
    <property type="project" value="UniProtKB-KW"/>
</dbReference>
<keyword evidence="2" id="KW-0378">Hydrolase</keyword>
<protein>
    <submittedName>
        <fullName evidence="2">Uma2 family endonuclease</fullName>
    </submittedName>
</protein>
<dbReference type="AlphaFoldDB" id="A0A932CM79"/>
<dbReference type="InterPro" id="IPR008538">
    <property type="entry name" value="Uma2"/>
</dbReference>
<name>A0A932CM79_UNCTE</name>
<dbReference type="PANTHER" id="PTHR34107">
    <property type="entry name" value="SLL0198 PROTEIN-RELATED"/>
    <property type="match status" value="1"/>
</dbReference>
<dbReference type="PANTHER" id="PTHR34107:SF1">
    <property type="entry name" value="SLL0198 PROTEIN"/>
    <property type="match status" value="1"/>
</dbReference>
<keyword evidence="2" id="KW-0540">Nuclease</keyword>
<proteinExistence type="predicted"/>
<evidence type="ECO:0000313" key="2">
    <source>
        <dbReference type="EMBL" id="MBI2875873.1"/>
    </source>
</evidence>
<dbReference type="SUPFAM" id="SSF52980">
    <property type="entry name" value="Restriction endonuclease-like"/>
    <property type="match status" value="1"/>
</dbReference>
<feature type="domain" description="Putative restriction endonuclease" evidence="1">
    <location>
        <begin position="10"/>
        <end position="173"/>
    </location>
</feature>
<evidence type="ECO:0000259" key="1">
    <source>
        <dbReference type="Pfam" id="PF05685"/>
    </source>
</evidence>
<dbReference type="InterPro" id="IPR011335">
    <property type="entry name" value="Restrct_endonuc-II-like"/>
</dbReference>
<reference evidence="2" key="1">
    <citation type="submission" date="2020-07" db="EMBL/GenBank/DDBJ databases">
        <title>Huge and variable diversity of episymbiotic CPR bacteria and DPANN archaea in groundwater ecosystems.</title>
        <authorList>
            <person name="He C.Y."/>
            <person name="Keren R."/>
            <person name="Whittaker M."/>
            <person name="Farag I.F."/>
            <person name="Doudna J."/>
            <person name="Cate J.H.D."/>
            <person name="Banfield J.F."/>
        </authorList>
    </citation>
    <scope>NUCLEOTIDE SEQUENCE</scope>
    <source>
        <strain evidence="2">NC_groundwater_672_Ag_B-0.1um_62_36</strain>
    </source>
</reference>
<comment type="caution">
    <text evidence="2">The sequence shown here is derived from an EMBL/GenBank/DDBJ whole genome shotgun (WGS) entry which is preliminary data.</text>
</comment>
<evidence type="ECO:0000313" key="3">
    <source>
        <dbReference type="Proteomes" id="UP000769766"/>
    </source>
</evidence>
<accession>A0A932CM79</accession>
<dbReference type="CDD" id="cd06260">
    <property type="entry name" value="DUF820-like"/>
    <property type="match status" value="1"/>
</dbReference>
<dbReference type="Proteomes" id="UP000769766">
    <property type="component" value="Unassembled WGS sequence"/>
</dbReference>
<dbReference type="Pfam" id="PF05685">
    <property type="entry name" value="Uma2"/>
    <property type="match status" value="1"/>
</dbReference>